<dbReference type="HOGENOM" id="CLU_1079321_0_0_1"/>
<dbReference type="AlphaFoldDB" id="A0A061GBW2"/>
<dbReference type="Gramene" id="EOY26617">
    <property type="protein sequence ID" value="EOY26617"/>
    <property type="gene ID" value="TCM_028492"/>
</dbReference>
<feature type="region of interest" description="Disordered" evidence="1">
    <location>
        <begin position="235"/>
        <end position="258"/>
    </location>
</feature>
<dbReference type="Proteomes" id="UP000026915">
    <property type="component" value="Chromosome 6"/>
</dbReference>
<proteinExistence type="predicted"/>
<keyword evidence="3" id="KW-1185">Reference proteome</keyword>
<evidence type="ECO:0008006" key="4">
    <source>
        <dbReference type="Google" id="ProtNLM"/>
    </source>
</evidence>
<name>A0A061GBW2_THECC</name>
<evidence type="ECO:0000313" key="2">
    <source>
        <dbReference type="EMBL" id="EOY26617.1"/>
    </source>
</evidence>
<dbReference type="EMBL" id="CM001884">
    <property type="protein sequence ID" value="EOY26617.1"/>
    <property type="molecule type" value="Genomic_DNA"/>
</dbReference>
<organism evidence="2 3">
    <name type="scientific">Theobroma cacao</name>
    <name type="common">Cacao</name>
    <name type="synonym">Cocoa</name>
    <dbReference type="NCBI Taxonomy" id="3641"/>
    <lineage>
        <taxon>Eukaryota</taxon>
        <taxon>Viridiplantae</taxon>
        <taxon>Streptophyta</taxon>
        <taxon>Embryophyta</taxon>
        <taxon>Tracheophyta</taxon>
        <taxon>Spermatophyta</taxon>
        <taxon>Magnoliopsida</taxon>
        <taxon>eudicotyledons</taxon>
        <taxon>Gunneridae</taxon>
        <taxon>Pentapetalae</taxon>
        <taxon>rosids</taxon>
        <taxon>malvids</taxon>
        <taxon>Malvales</taxon>
        <taxon>Malvaceae</taxon>
        <taxon>Byttnerioideae</taxon>
        <taxon>Theobroma</taxon>
    </lineage>
</organism>
<feature type="compositionally biased region" description="Low complexity" evidence="1">
    <location>
        <begin position="235"/>
        <end position="246"/>
    </location>
</feature>
<evidence type="ECO:0000313" key="3">
    <source>
        <dbReference type="Proteomes" id="UP000026915"/>
    </source>
</evidence>
<gene>
    <name evidence="2" type="ORF">TCM_028492</name>
</gene>
<accession>A0A061GBW2</accession>
<evidence type="ECO:0000256" key="1">
    <source>
        <dbReference type="SAM" id="MobiDB-lite"/>
    </source>
</evidence>
<protein>
    <recommendedName>
        <fullName evidence="4">CCHC-type domain-containing protein</fullName>
    </recommendedName>
</protein>
<reference evidence="2 3" key="1">
    <citation type="journal article" date="2013" name="Genome Biol.">
        <title>The genome sequence of the most widely cultivated cacao type and its use to identify candidate genes regulating pod color.</title>
        <authorList>
            <person name="Motamayor J.C."/>
            <person name="Mockaitis K."/>
            <person name="Schmutz J."/>
            <person name="Haiminen N."/>
            <person name="Iii D.L."/>
            <person name="Cornejo O."/>
            <person name="Findley S.D."/>
            <person name="Zheng P."/>
            <person name="Utro F."/>
            <person name="Royaert S."/>
            <person name="Saski C."/>
            <person name="Jenkins J."/>
            <person name="Podicheti R."/>
            <person name="Zhao M."/>
            <person name="Scheffler B.E."/>
            <person name="Stack J.C."/>
            <person name="Feltus F.A."/>
            <person name="Mustiga G.M."/>
            <person name="Amores F."/>
            <person name="Phillips W."/>
            <person name="Marelli J.P."/>
            <person name="May G.D."/>
            <person name="Shapiro H."/>
            <person name="Ma J."/>
            <person name="Bustamante C.D."/>
            <person name="Schnell R.J."/>
            <person name="Main D."/>
            <person name="Gilbert D."/>
            <person name="Parida L."/>
            <person name="Kuhn D.N."/>
        </authorList>
    </citation>
    <scope>NUCLEOTIDE SEQUENCE [LARGE SCALE GENOMIC DNA]</scope>
    <source>
        <strain evidence="3">cv. Matina 1-6</strain>
    </source>
</reference>
<sequence length="258" mass="30409">MVVIHMNQLKQIHVEAHSNLLRMDLERWACALSLARQYQFMLSNIEECVNSCLKHARKMPITVLVEFIRFMFQHWFHDQYEEAVKVTTPFSPWVAKQLRKRFNDVHRFVIKSINQMGFKVKAFILCLNIEFIVFFSKCKHEAVEFCPDYYKITFLVEGYMRSIHPAEHPNDWDIPLHVKQIIVLPPPWRGQVRKPRRKRIPSTSEGSRAWKCSQCKRYGHNRQNCPFPFEVPSANPAPSLSQSAPPQVRRPKACSTCR</sequence>
<dbReference type="InParanoid" id="A0A061GBW2"/>
<dbReference type="OMA" id="CKHEAVE"/>
<dbReference type="STRING" id="3641.A0A061GBW2"/>